<dbReference type="GO" id="GO:0005507">
    <property type="term" value="F:copper ion binding"/>
    <property type="evidence" value="ECO:0007669"/>
    <property type="project" value="InterPro"/>
</dbReference>
<dbReference type="InterPro" id="IPR011707">
    <property type="entry name" value="Cu-oxidase-like_N"/>
</dbReference>
<dbReference type="OrthoDB" id="9757546at2"/>
<dbReference type="SUPFAM" id="SSF49503">
    <property type="entry name" value="Cupredoxins"/>
    <property type="match status" value="3"/>
</dbReference>
<dbReference type="PANTHER" id="PTHR11709:SF2">
    <property type="entry name" value="MULTICOPPER OXIDASE LPR1"/>
    <property type="match status" value="1"/>
</dbReference>
<sequence length="467" mass="50259">MAFSEGHPSRRAVLAGGAAGLALGLAPRGLRALEAAEVIEARAAQVRLLPGGAPATQVWSYGGSVPAPEIRLPQGARLTRRLVNRLPVETSIHWHGLRLPNAMDGVPGLTQEPVAPGGDFLYDFALRDAGTFWFHSHARSFEQVERGLHGALVVEEAEAPGVDRDMVLVIDDWRLDPESLQISEDFGNLHDLSHGGRLGNIATTNGAADFALEVSRGERLRLRLLNAATARLFELGLKGLEGWIMALDGQPLEAPEPVGETFILAPGQRADLIVDVTAEAGEEAFLIHHLRGTGYAQARFPVRTGTAARRPAPTLLPPNPMPAPQPAAARPARLVMEGGAMRGMAGAMFEGRRMGMRELASRGMFWALNGVAGLGEAPLLSAASGETVRITMENRTAFPHGMHLHGHHMREILPGGRLGPWRDTVLLWPDETREYVFTAEGPGKWAFHCHMLGHAEAGMMGWAEVTA</sequence>
<proteinExistence type="predicted"/>
<reference evidence="7" key="1">
    <citation type="submission" date="2016-10" db="EMBL/GenBank/DDBJ databases">
        <authorList>
            <person name="Varghese N."/>
            <person name="Submissions S."/>
        </authorList>
    </citation>
    <scope>NUCLEOTIDE SEQUENCE [LARGE SCALE GENOMIC DNA]</scope>
    <source>
        <strain evidence="7">CGMCC 1.10789</strain>
    </source>
</reference>
<dbReference type="PANTHER" id="PTHR11709">
    <property type="entry name" value="MULTI-COPPER OXIDASE"/>
    <property type="match status" value="1"/>
</dbReference>
<dbReference type="InterPro" id="IPR008972">
    <property type="entry name" value="Cupredoxin"/>
</dbReference>
<dbReference type="InterPro" id="IPR045087">
    <property type="entry name" value="Cu-oxidase_fam"/>
</dbReference>
<keyword evidence="6" id="KW-0946">Virion</keyword>
<protein>
    <submittedName>
        <fullName evidence="6">Multicopper oxidase with three cupredoxin domains (Includes cell division protein FtsP and spore coat protein CotA)</fullName>
    </submittedName>
</protein>
<feature type="domain" description="Plastocyanin-like" evidence="4">
    <location>
        <begin position="364"/>
        <end position="465"/>
    </location>
</feature>
<gene>
    <name evidence="6" type="ORF">SAMN05216257_102480</name>
</gene>
<dbReference type="Pfam" id="PF07731">
    <property type="entry name" value="Cu-oxidase_2"/>
    <property type="match status" value="1"/>
</dbReference>
<evidence type="ECO:0000256" key="1">
    <source>
        <dbReference type="ARBA" id="ARBA00022723"/>
    </source>
</evidence>
<dbReference type="RefSeq" id="WP_092499207.1">
    <property type="nucleotide sequence ID" value="NZ_FNFV01000002.1"/>
</dbReference>
<accession>A0A1G9BB98</accession>
<dbReference type="Proteomes" id="UP000199328">
    <property type="component" value="Unassembled WGS sequence"/>
</dbReference>
<evidence type="ECO:0000259" key="3">
    <source>
        <dbReference type="Pfam" id="PF00394"/>
    </source>
</evidence>
<dbReference type="GO" id="GO:0016491">
    <property type="term" value="F:oxidoreductase activity"/>
    <property type="evidence" value="ECO:0007669"/>
    <property type="project" value="UniProtKB-KW"/>
</dbReference>
<dbReference type="InterPro" id="IPR006311">
    <property type="entry name" value="TAT_signal"/>
</dbReference>
<evidence type="ECO:0000259" key="4">
    <source>
        <dbReference type="Pfam" id="PF07731"/>
    </source>
</evidence>
<dbReference type="Pfam" id="PF00394">
    <property type="entry name" value="Cu-oxidase"/>
    <property type="match status" value="1"/>
</dbReference>
<dbReference type="PROSITE" id="PS00080">
    <property type="entry name" value="MULTICOPPER_OXIDASE2"/>
    <property type="match status" value="1"/>
</dbReference>
<feature type="domain" description="Plastocyanin-like" evidence="5">
    <location>
        <begin position="49"/>
        <end position="157"/>
    </location>
</feature>
<keyword evidence="6" id="KW-0132">Cell division</keyword>
<feature type="domain" description="Plastocyanin-like" evidence="3">
    <location>
        <begin position="198"/>
        <end position="288"/>
    </location>
</feature>
<evidence type="ECO:0000313" key="6">
    <source>
        <dbReference type="EMBL" id="SDK36743.1"/>
    </source>
</evidence>
<dbReference type="GO" id="GO:0051301">
    <property type="term" value="P:cell division"/>
    <property type="evidence" value="ECO:0007669"/>
    <property type="project" value="UniProtKB-KW"/>
</dbReference>
<dbReference type="InterPro" id="IPR011706">
    <property type="entry name" value="Cu-oxidase_C"/>
</dbReference>
<name>A0A1G9BB98_9RHOB</name>
<keyword evidence="2" id="KW-0560">Oxidoreductase</keyword>
<dbReference type="InterPro" id="IPR001117">
    <property type="entry name" value="Cu-oxidase_2nd"/>
</dbReference>
<dbReference type="CDD" id="cd13861">
    <property type="entry name" value="CuRO_1_CumA_like"/>
    <property type="match status" value="1"/>
</dbReference>
<keyword evidence="6" id="KW-0167">Capsid protein</keyword>
<dbReference type="InterPro" id="IPR002355">
    <property type="entry name" value="Cu_oxidase_Cu_BS"/>
</dbReference>
<keyword evidence="1" id="KW-0479">Metal-binding</keyword>
<dbReference type="EMBL" id="FNFV01000002">
    <property type="protein sequence ID" value="SDK36743.1"/>
    <property type="molecule type" value="Genomic_DNA"/>
</dbReference>
<dbReference type="Pfam" id="PF07732">
    <property type="entry name" value="Cu-oxidase_3"/>
    <property type="match status" value="1"/>
</dbReference>
<dbReference type="Gene3D" id="2.60.40.420">
    <property type="entry name" value="Cupredoxins - blue copper proteins"/>
    <property type="match status" value="3"/>
</dbReference>
<dbReference type="PROSITE" id="PS51318">
    <property type="entry name" value="TAT"/>
    <property type="match status" value="1"/>
</dbReference>
<dbReference type="AlphaFoldDB" id="A0A1G9BB98"/>
<organism evidence="6 7">
    <name type="scientific">Meinhardsimonia xiamenensis</name>
    <dbReference type="NCBI Taxonomy" id="990712"/>
    <lineage>
        <taxon>Bacteria</taxon>
        <taxon>Pseudomonadati</taxon>
        <taxon>Pseudomonadota</taxon>
        <taxon>Alphaproteobacteria</taxon>
        <taxon>Rhodobacterales</taxon>
        <taxon>Paracoccaceae</taxon>
        <taxon>Meinhardsimonia</taxon>
    </lineage>
</organism>
<evidence type="ECO:0000313" key="7">
    <source>
        <dbReference type="Proteomes" id="UP000199328"/>
    </source>
</evidence>
<dbReference type="STRING" id="990712.SAMN05216257_102480"/>
<evidence type="ECO:0000256" key="2">
    <source>
        <dbReference type="ARBA" id="ARBA00023002"/>
    </source>
</evidence>
<keyword evidence="7" id="KW-1185">Reference proteome</keyword>
<keyword evidence="6" id="KW-0131">Cell cycle</keyword>
<evidence type="ECO:0000259" key="5">
    <source>
        <dbReference type="Pfam" id="PF07732"/>
    </source>
</evidence>